<evidence type="ECO:0000256" key="1">
    <source>
        <dbReference type="ARBA" id="ARBA00023054"/>
    </source>
</evidence>
<proteinExistence type="predicted"/>
<dbReference type="AlphaFoldDB" id="A0A1A7ZWX0"/>
<evidence type="ECO:0000313" key="3">
    <source>
        <dbReference type="EMBL" id="SBP46781.1"/>
    </source>
</evidence>
<accession>A0A1A7ZWX0</accession>
<evidence type="ECO:0000259" key="2">
    <source>
        <dbReference type="Pfam" id="PF15739"/>
    </source>
</evidence>
<dbReference type="InterPro" id="IPR012331">
    <property type="entry name" value="Clathrin_H-chain_linker"/>
</dbReference>
<dbReference type="InterPro" id="IPR016024">
    <property type="entry name" value="ARM-type_fold"/>
</dbReference>
<reference evidence="3" key="1">
    <citation type="submission" date="2016-05" db="EMBL/GenBank/DDBJ databases">
        <authorList>
            <person name="Lavstsen T."/>
            <person name="Jespersen J.S."/>
        </authorList>
    </citation>
    <scope>NUCLEOTIDE SEQUENCE</scope>
    <source>
        <tissue evidence="3">Brain</tissue>
    </source>
</reference>
<name>A0A1A7ZWX0_NOTFU</name>
<organism evidence="3">
    <name type="scientific">Nothobranchius furzeri</name>
    <name type="common">Turquoise killifish</name>
    <dbReference type="NCBI Taxonomy" id="105023"/>
    <lineage>
        <taxon>Eukaryota</taxon>
        <taxon>Metazoa</taxon>
        <taxon>Chordata</taxon>
        <taxon>Craniata</taxon>
        <taxon>Vertebrata</taxon>
        <taxon>Euteleostomi</taxon>
        <taxon>Actinopterygii</taxon>
        <taxon>Neopterygii</taxon>
        <taxon>Teleostei</taxon>
        <taxon>Neoteleostei</taxon>
        <taxon>Acanthomorphata</taxon>
        <taxon>Ovalentaria</taxon>
        <taxon>Atherinomorphae</taxon>
        <taxon>Cyprinodontiformes</taxon>
        <taxon>Nothobranchiidae</taxon>
        <taxon>Nothobranchius</taxon>
    </lineage>
</organism>
<dbReference type="PANTHER" id="PTHR10292">
    <property type="entry name" value="CLATHRIN HEAVY CHAIN RELATED"/>
    <property type="match status" value="1"/>
</dbReference>
<sequence>MRRGLSMGATGFSTDFSTEQLTYAVPDRNANAMMSESDTKFLQKLYEFINQEKKNLQCPEEGPNELRYIVYRSAFNKVIGRTTAFKRLLLIIKSEYDNIIRQLKRREKAEESEQSVVNTCQRLAAELNERTTILQTHGVELQEDIRTHRSINLESLMKGLSESEDPDVLQKHLKDLEIQKALLMDYRSQGVPLEVQTELEAELQAAERHRDQLSFENKHLRVLFMRLSCVVNRLTCWEQERQEVPLEGVLGSTLQNIQHLSSEPNDEGHGSSCNIDSELFEDEEPTGVDESKLLQDHLDSFVELLESAQYEEAALHAARSPRGVLRNADTMELFAGVQAPPASTPPALLFFRALLFTTAKGDRLSGDVSLQGVRCSLQHGNIHLVTHAVSQDKLMFTEELGDILTEHAQNNHHVLDQCLALASIVYEACKVHKKTALSMCRRGLTHSAAEFMKLNLTADDCMWVLTSSSNPTLLQLLTEPSQGQVAILPVGRACSALLVDPQQHRVVLQLLDSLMSREQDVLENVILEDSSSSVDVWDQVASRCSDLNRADLSRAIRSILLRQNGTGVLSSDPDGARLMEHVFL</sequence>
<protein>
    <submittedName>
        <fullName evidence="3">Clathrin heavy chain linker domain containing 1</fullName>
    </submittedName>
</protein>
<dbReference type="InterPro" id="IPR032755">
    <property type="entry name" value="TSNAXIP1_N"/>
</dbReference>
<feature type="domain" description="Translin-associated factor X-interacting protein 1 N-terminal" evidence="2">
    <location>
        <begin position="47"/>
        <end position="129"/>
    </location>
</feature>
<keyword evidence="1" id="KW-0175">Coiled coil</keyword>
<dbReference type="PANTHER" id="PTHR10292:SF11">
    <property type="entry name" value="CLATHRIN HEAVY CHAIN LINKER DOMAIN-CONTAINING PROTEIN 1"/>
    <property type="match status" value="1"/>
</dbReference>
<dbReference type="Pfam" id="PF13838">
    <property type="entry name" value="Clathrin_H_link"/>
    <property type="match status" value="1"/>
</dbReference>
<dbReference type="Pfam" id="PF15739">
    <property type="entry name" value="TSNAXIP1_N"/>
    <property type="match status" value="1"/>
</dbReference>
<dbReference type="EMBL" id="HADY01008296">
    <property type="protein sequence ID" value="SBP46781.1"/>
    <property type="molecule type" value="Transcribed_RNA"/>
</dbReference>
<gene>
    <name evidence="3" type="primary">CLHC1</name>
</gene>
<reference evidence="3" key="2">
    <citation type="submission" date="2016-06" db="EMBL/GenBank/DDBJ databases">
        <title>The genome of a short-lived fish provides insights into sex chromosome evolution and the genetic control of aging.</title>
        <authorList>
            <person name="Reichwald K."/>
            <person name="Felder M."/>
            <person name="Petzold A."/>
            <person name="Koch P."/>
            <person name="Groth M."/>
            <person name="Platzer M."/>
        </authorList>
    </citation>
    <scope>NUCLEOTIDE SEQUENCE</scope>
    <source>
        <tissue evidence="3">Brain</tissue>
    </source>
</reference>
<dbReference type="Gene3D" id="1.25.40.30">
    <property type="match status" value="1"/>
</dbReference>
<dbReference type="SUPFAM" id="SSF48371">
    <property type="entry name" value="ARM repeat"/>
    <property type="match status" value="1"/>
</dbReference>